<reference evidence="2" key="2">
    <citation type="submission" date="2023-01" db="EMBL/GenBank/DDBJ databases">
        <title>Draft genome sequence of Algimonas ampicilliniresistens strain NBRC 108219.</title>
        <authorList>
            <person name="Sun Q."/>
            <person name="Mori K."/>
        </authorList>
    </citation>
    <scope>NUCLEOTIDE SEQUENCE</scope>
    <source>
        <strain evidence="2">NBRC 108219</strain>
    </source>
</reference>
<dbReference type="CDD" id="cd00616">
    <property type="entry name" value="AHBA_syn"/>
    <property type="match status" value="1"/>
</dbReference>
<organism evidence="2 3">
    <name type="scientific">Algimonas ampicilliniresistens</name>
    <dbReference type="NCBI Taxonomy" id="1298735"/>
    <lineage>
        <taxon>Bacteria</taxon>
        <taxon>Pseudomonadati</taxon>
        <taxon>Pseudomonadota</taxon>
        <taxon>Alphaproteobacteria</taxon>
        <taxon>Maricaulales</taxon>
        <taxon>Robiginitomaculaceae</taxon>
        <taxon>Algimonas</taxon>
    </lineage>
</organism>
<comment type="caution">
    <text evidence="2">The sequence shown here is derived from an EMBL/GenBank/DDBJ whole genome shotgun (WGS) entry which is preliminary data.</text>
</comment>
<name>A0ABQ5VE63_9PROT</name>
<dbReference type="GO" id="GO:0008483">
    <property type="term" value="F:transaminase activity"/>
    <property type="evidence" value="ECO:0007669"/>
    <property type="project" value="UniProtKB-KW"/>
</dbReference>
<keyword evidence="2" id="KW-0808">Transferase</keyword>
<accession>A0ABQ5VE63</accession>
<dbReference type="InterPro" id="IPR015424">
    <property type="entry name" value="PyrdxlP-dep_Trfase"/>
</dbReference>
<keyword evidence="1" id="KW-0663">Pyridoxal phosphate</keyword>
<dbReference type="Pfam" id="PF01041">
    <property type="entry name" value="DegT_DnrJ_EryC1"/>
    <property type="match status" value="1"/>
</dbReference>
<protein>
    <submittedName>
        <fullName evidence="2">Aminotransferase DegT</fullName>
    </submittedName>
</protein>
<dbReference type="SUPFAM" id="SSF53383">
    <property type="entry name" value="PLP-dependent transferases"/>
    <property type="match status" value="1"/>
</dbReference>
<evidence type="ECO:0000256" key="1">
    <source>
        <dbReference type="RuleBase" id="RU004508"/>
    </source>
</evidence>
<evidence type="ECO:0000313" key="3">
    <source>
        <dbReference type="Proteomes" id="UP001161391"/>
    </source>
</evidence>
<gene>
    <name evidence="2" type="ORF">GCM10007853_25710</name>
</gene>
<comment type="similarity">
    <text evidence="1">Belongs to the DegT/DnrJ/EryC1 family.</text>
</comment>
<dbReference type="Proteomes" id="UP001161391">
    <property type="component" value="Unassembled WGS sequence"/>
</dbReference>
<dbReference type="InterPro" id="IPR015421">
    <property type="entry name" value="PyrdxlP-dep_Trfase_major"/>
</dbReference>
<dbReference type="PANTHER" id="PTHR30244">
    <property type="entry name" value="TRANSAMINASE"/>
    <property type="match status" value="1"/>
</dbReference>
<dbReference type="EMBL" id="BSNK01000002">
    <property type="protein sequence ID" value="GLQ24697.1"/>
    <property type="molecule type" value="Genomic_DNA"/>
</dbReference>
<dbReference type="PIRSF" id="PIRSF000390">
    <property type="entry name" value="PLP_StrS"/>
    <property type="match status" value="1"/>
</dbReference>
<dbReference type="InterPro" id="IPR015422">
    <property type="entry name" value="PyrdxlP-dep_Trfase_small"/>
</dbReference>
<dbReference type="InterPro" id="IPR000653">
    <property type="entry name" value="DegT/StrS_aminotransferase"/>
</dbReference>
<sequence length="372" mass="40048">MQFIDLHAQQDRLRTEIEGGIADVLKSGRYILGPQVAEFETNLAMFGDAQFATGCANGTDAILLPLLAWGVGPGDAVFCPSFTYCATAEVVALAGATPVFIDIDRDTYNMDVNSLKQAIADVKAKGELNPKAVIAVDLFGQSADYDALNPVVREHGMKFISDSAQGFGTTLNGKHPLHWADVQTTSFFPAKPLGCYGDGGAITTNDEELCKALDSLRVHGKGTDKYDNVRIGMNSRLDTIQAAILLPKLAVFADEIEKRNVVATRYTEGLAGVADRIPTVMDGVVSTWAQYTIEVPDPFAFADALKAEGIPTARYYPKPVHMQTAYEHYPVAGNGLPNTMDCIDNIISLPMHPYLSEEDQAKVIAAAKSALA</sequence>
<evidence type="ECO:0000313" key="2">
    <source>
        <dbReference type="EMBL" id="GLQ24697.1"/>
    </source>
</evidence>
<reference evidence="2" key="1">
    <citation type="journal article" date="2014" name="Int. J. Syst. Evol. Microbiol.">
        <title>Complete genome of a new Firmicutes species belonging to the dominant human colonic microbiota ('Ruminococcus bicirculans') reveals two chromosomes and a selective capacity to utilize plant glucans.</title>
        <authorList>
            <consortium name="NISC Comparative Sequencing Program"/>
            <person name="Wegmann U."/>
            <person name="Louis P."/>
            <person name="Goesmann A."/>
            <person name="Henrissat B."/>
            <person name="Duncan S.H."/>
            <person name="Flint H.J."/>
        </authorList>
    </citation>
    <scope>NUCLEOTIDE SEQUENCE</scope>
    <source>
        <strain evidence="2">NBRC 108219</strain>
    </source>
</reference>
<dbReference type="RefSeq" id="WP_284391424.1">
    <property type="nucleotide sequence ID" value="NZ_BSNK01000002.1"/>
</dbReference>
<dbReference type="Gene3D" id="3.90.1150.10">
    <property type="entry name" value="Aspartate Aminotransferase, domain 1"/>
    <property type="match status" value="1"/>
</dbReference>
<proteinExistence type="inferred from homology"/>
<keyword evidence="3" id="KW-1185">Reference proteome</keyword>
<dbReference type="Gene3D" id="3.40.640.10">
    <property type="entry name" value="Type I PLP-dependent aspartate aminotransferase-like (Major domain)"/>
    <property type="match status" value="1"/>
</dbReference>
<keyword evidence="2" id="KW-0032">Aminotransferase</keyword>
<dbReference type="PANTHER" id="PTHR30244:SF42">
    <property type="entry name" value="UDP-2-ACETAMIDO-2-DEOXY-3-OXO-D-GLUCURONATE AMINOTRANSFERASE"/>
    <property type="match status" value="1"/>
</dbReference>